<feature type="domain" description="ABM" evidence="1">
    <location>
        <begin position="6"/>
        <end position="65"/>
    </location>
</feature>
<sequence>MTIGFVAFHYPRPEHFEEFVGRSHAVRETLQARPGCLSAEVWATPGSDAVVTTGQFESEQALQDAFAAARGLGAAVAFDERELNPRQIFTLISR</sequence>
<dbReference type="SUPFAM" id="SSF54909">
    <property type="entry name" value="Dimeric alpha+beta barrel"/>
    <property type="match status" value="1"/>
</dbReference>
<proteinExistence type="predicted"/>
<dbReference type="InterPro" id="IPR007138">
    <property type="entry name" value="ABM_dom"/>
</dbReference>
<name>A0ABT6KSL1_9MYCO</name>
<protein>
    <submittedName>
        <fullName evidence="2">Quinol monooxygenase YgiN</fullName>
    </submittedName>
</protein>
<accession>A0ABT6KSL1</accession>
<dbReference type="RefSeq" id="WP_280830320.1">
    <property type="nucleotide sequence ID" value="NZ_JARXVE010000001.1"/>
</dbReference>
<dbReference type="EMBL" id="JARXVE010000001">
    <property type="protein sequence ID" value="MDH6193624.1"/>
    <property type="molecule type" value="Genomic_DNA"/>
</dbReference>
<dbReference type="InterPro" id="IPR011008">
    <property type="entry name" value="Dimeric_a/b-barrel"/>
</dbReference>
<dbReference type="Proteomes" id="UP001160130">
    <property type="component" value="Unassembled WGS sequence"/>
</dbReference>
<dbReference type="Gene3D" id="3.30.70.100">
    <property type="match status" value="1"/>
</dbReference>
<evidence type="ECO:0000313" key="2">
    <source>
        <dbReference type="EMBL" id="MDH6193624.1"/>
    </source>
</evidence>
<dbReference type="Pfam" id="PF03992">
    <property type="entry name" value="ABM"/>
    <property type="match status" value="1"/>
</dbReference>
<keyword evidence="2" id="KW-0503">Monooxygenase</keyword>
<keyword evidence="2" id="KW-0560">Oxidoreductase</keyword>
<gene>
    <name evidence="2" type="ORF">M2272_000245</name>
</gene>
<keyword evidence="3" id="KW-1185">Reference proteome</keyword>
<dbReference type="GO" id="GO:0004497">
    <property type="term" value="F:monooxygenase activity"/>
    <property type="evidence" value="ECO:0007669"/>
    <property type="project" value="UniProtKB-KW"/>
</dbReference>
<organism evidence="2 3">
    <name type="scientific">Mycolicibacterium frederiksbergense</name>
    <dbReference type="NCBI Taxonomy" id="117567"/>
    <lineage>
        <taxon>Bacteria</taxon>
        <taxon>Bacillati</taxon>
        <taxon>Actinomycetota</taxon>
        <taxon>Actinomycetes</taxon>
        <taxon>Mycobacteriales</taxon>
        <taxon>Mycobacteriaceae</taxon>
        <taxon>Mycolicibacterium</taxon>
    </lineage>
</organism>
<evidence type="ECO:0000259" key="1">
    <source>
        <dbReference type="Pfam" id="PF03992"/>
    </source>
</evidence>
<evidence type="ECO:0000313" key="3">
    <source>
        <dbReference type="Proteomes" id="UP001160130"/>
    </source>
</evidence>
<comment type="caution">
    <text evidence="2">The sequence shown here is derived from an EMBL/GenBank/DDBJ whole genome shotgun (WGS) entry which is preliminary data.</text>
</comment>
<reference evidence="2 3" key="1">
    <citation type="submission" date="2023-04" db="EMBL/GenBank/DDBJ databases">
        <title>Forest soil microbial communities from Buena Vista Peninsula, Colon Province, Panama.</title>
        <authorList>
            <person name="Bouskill N."/>
        </authorList>
    </citation>
    <scope>NUCLEOTIDE SEQUENCE [LARGE SCALE GENOMIC DNA]</scope>
    <source>
        <strain evidence="2 3">AC80</strain>
    </source>
</reference>